<comment type="function">
    <text evidence="9">The M ring may be actively involved in energy transduction.</text>
</comment>
<keyword evidence="8 9" id="KW-0975">Bacterial flagellum</keyword>
<keyword evidence="5 11" id="KW-0812">Transmembrane</keyword>
<keyword evidence="14" id="KW-0282">Flagellum</keyword>
<evidence type="ECO:0000313" key="15">
    <source>
        <dbReference type="Proteomes" id="UP000634522"/>
    </source>
</evidence>
<dbReference type="PANTHER" id="PTHR30046">
    <property type="entry name" value="FLAGELLAR M-RING PROTEIN"/>
    <property type="match status" value="1"/>
</dbReference>
<feature type="transmembrane region" description="Helical" evidence="11">
    <location>
        <begin position="32"/>
        <end position="51"/>
    </location>
</feature>
<keyword evidence="7 11" id="KW-0472">Membrane</keyword>
<feature type="domain" description="Flagellar M-ring C-terminal" evidence="13">
    <location>
        <begin position="261"/>
        <end position="437"/>
    </location>
</feature>
<comment type="similarity">
    <text evidence="3 9">Belongs to the FliF family.</text>
</comment>
<dbReference type="Pfam" id="PF01514">
    <property type="entry name" value="YscJ_FliF"/>
    <property type="match status" value="1"/>
</dbReference>
<evidence type="ECO:0000256" key="8">
    <source>
        <dbReference type="ARBA" id="ARBA00023143"/>
    </source>
</evidence>
<evidence type="ECO:0000256" key="7">
    <source>
        <dbReference type="ARBA" id="ARBA00023136"/>
    </source>
</evidence>
<sequence length="552" mass="59170">MATADTAVDRGTLPPAQQALQRFNELSQRQRLAAGAAVAIAIAMLVGVWLWSRAPDYAVLFSNFDERDGGAIVTALQQQNVPYKFSPAGNAILIPSGMVHDVRLRLAAQGLPKGGLVGFELMENQKLGVSQFHEQVNFQRALEGELARTIQAIASVSSARVHLAIPKQSGFLRDEQKPTASVMVNLYPGRTMDSAQVAGIVHLVASSVPQLANDHVSVIDQNGTLLTNRPDPLRNAGLDATQLNYVREVESGYIRRIETILTPIIGQDNFKAQVTADVDFDQVEATAETFKPNPSPDQAIRSQQINEQGLREPAAQGVPGALSNQPPVPATAPITSPPVATGGAPGGPAAPVAGNRAATINYELDRTIQHTKQALGQVKRLSVAVVVNHRNETLPNGETRPEALSDDEIARITSLVREAMGFNPARGDSLNVSSAPFAASRSEALAQVPVWKDPEMVDLGKEVLKYVVILVALAFVYFGVVRPLLRTVAPPPPPAPAPEEEDEDAVVSLSHLEPANTFDGKLARAKELATSDPRVVANLIKEWMGVNEEGKR</sequence>
<comment type="caution">
    <text evidence="14">The sequence shown here is derived from an EMBL/GenBank/DDBJ whole genome shotgun (WGS) entry which is preliminary data.</text>
</comment>
<dbReference type="InterPro" id="IPR000067">
    <property type="entry name" value="FlgMring_FliF"/>
</dbReference>
<evidence type="ECO:0000256" key="11">
    <source>
        <dbReference type="SAM" id="Phobius"/>
    </source>
</evidence>
<dbReference type="PANTHER" id="PTHR30046:SF0">
    <property type="entry name" value="FLAGELLAR M-RING PROTEIN"/>
    <property type="match status" value="1"/>
</dbReference>
<evidence type="ECO:0000256" key="5">
    <source>
        <dbReference type="ARBA" id="ARBA00022692"/>
    </source>
</evidence>
<evidence type="ECO:0000256" key="3">
    <source>
        <dbReference type="ARBA" id="ARBA00007971"/>
    </source>
</evidence>
<dbReference type="NCBIfam" id="TIGR00206">
    <property type="entry name" value="fliF"/>
    <property type="match status" value="1"/>
</dbReference>
<name>A0ABX1NPJ8_9RHOO</name>
<dbReference type="InterPro" id="IPR006182">
    <property type="entry name" value="FliF_N_dom"/>
</dbReference>
<gene>
    <name evidence="14" type="primary">fliF</name>
    <name evidence="14" type="ORF">GPA27_26645</name>
</gene>
<feature type="compositionally biased region" description="Low complexity" evidence="10">
    <location>
        <begin position="337"/>
        <end position="350"/>
    </location>
</feature>
<reference evidence="14 15" key="1">
    <citation type="submission" date="2019-12" db="EMBL/GenBank/DDBJ databases">
        <title>Comparative genomics gives insights into the taxonomy of the Azoarcus-Aromatoleum group and reveals separate origins of nif in the plant-associated Azoarcus and non-plant-associated Aromatoleum sub-groups.</title>
        <authorList>
            <person name="Lafos M."/>
            <person name="Maluk M."/>
            <person name="Batista M."/>
            <person name="Junghare M."/>
            <person name="Carmona M."/>
            <person name="Faoro H."/>
            <person name="Cruz L.M."/>
            <person name="Battistoni F."/>
            <person name="De Souza E."/>
            <person name="Pedrosa F."/>
            <person name="Chen W.-M."/>
            <person name="Poole P.S."/>
            <person name="Dixon R.A."/>
            <person name="James E.K."/>
        </authorList>
    </citation>
    <scope>NUCLEOTIDE SEQUENCE [LARGE SCALE GENOMIC DNA]</scope>
    <source>
        <strain evidence="14 15">T</strain>
    </source>
</reference>
<dbReference type="RefSeq" id="WP_169143464.1">
    <property type="nucleotide sequence ID" value="NZ_WTVS01000115.1"/>
</dbReference>
<evidence type="ECO:0000256" key="4">
    <source>
        <dbReference type="ARBA" id="ARBA00022475"/>
    </source>
</evidence>
<keyword evidence="6 11" id="KW-1133">Transmembrane helix</keyword>
<keyword evidence="15" id="KW-1185">Reference proteome</keyword>
<evidence type="ECO:0000256" key="1">
    <source>
        <dbReference type="ARBA" id="ARBA00004117"/>
    </source>
</evidence>
<protein>
    <recommendedName>
        <fullName evidence="9">Flagellar M-ring protein</fullName>
    </recommendedName>
</protein>
<comment type="subcellular location">
    <subcellularLocation>
        <location evidence="1 9">Bacterial flagellum basal body</location>
    </subcellularLocation>
    <subcellularLocation>
        <location evidence="2">Cell membrane</location>
        <topology evidence="2">Multi-pass membrane protein</topology>
    </subcellularLocation>
</comment>
<dbReference type="Pfam" id="PF08345">
    <property type="entry name" value="YscJ_FliF_C"/>
    <property type="match status" value="1"/>
</dbReference>
<dbReference type="Proteomes" id="UP000634522">
    <property type="component" value="Unassembled WGS sequence"/>
</dbReference>
<evidence type="ECO:0000256" key="6">
    <source>
        <dbReference type="ARBA" id="ARBA00022989"/>
    </source>
</evidence>
<proteinExistence type="inferred from homology"/>
<dbReference type="EMBL" id="WTVS01000115">
    <property type="protein sequence ID" value="NMG00959.1"/>
    <property type="molecule type" value="Genomic_DNA"/>
</dbReference>
<evidence type="ECO:0000256" key="9">
    <source>
        <dbReference type="PIRNR" id="PIRNR004862"/>
    </source>
</evidence>
<dbReference type="PIRSF" id="PIRSF004862">
    <property type="entry name" value="FliF"/>
    <property type="match status" value="1"/>
</dbReference>
<dbReference type="Gene3D" id="3.30.300.30">
    <property type="match status" value="1"/>
</dbReference>
<dbReference type="InterPro" id="IPR045851">
    <property type="entry name" value="AMP-bd_C_sf"/>
</dbReference>
<evidence type="ECO:0000259" key="13">
    <source>
        <dbReference type="Pfam" id="PF08345"/>
    </source>
</evidence>
<evidence type="ECO:0000259" key="12">
    <source>
        <dbReference type="Pfam" id="PF01514"/>
    </source>
</evidence>
<feature type="domain" description="Flagellar M-ring N-terminal" evidence="12">
    <location>
        <begin position="53"/>
        <end position="227"/>
    </location>
</feature>
<feature type="region of interest" description="Disordered" evidence="10">
    <location>
        <begin position="308"/>
        <end position="350"/>
    </location>
</feature>
<evidence type="ECO:0000313" key="14">
    <source>
        <dbReference type="EMBL" id="NMG00959.1"/>
    </source>
</evidence>
<evidence type="ECO:0000256" key="2">
    <source>
        <dbReference type="ARBA" id="ARBA00004651"/>
    </source>
</evidence>
<keyword evidence="14" id="KW-0969">Cilium</keyword>
<evidence type="ECO:0000256" key="10">
    <source>
        <dbReference type="SAM" id="MobiDB-lite"/>
    </source>
</evidence>
<dbReference type="PRINTS" id="PR01009">
    <property type="entry name" value="FLGMRINGFLIF"/>
</dbReference>
<dbReference type="InterPro" id="IPR043427">
    <property type="entry name" value="YscJ/FliF"/>
</dbReference>
<keyword evidence="4" id="KW-1003">Cell membrane</keyword>
<dbReference type="InterPro" id="IPR013556">
    <property type="entry name" value="Flag_M-ring_C"/>
</dbReference>
<accession>A0ABX1NPJ8</accession>
<keyword evidence="14" id="KW-0966">Cell projection</keyword>
<organism evidence="14 15">
    <name type="scientific">Aromatoleum toluolicum</name>
    <dbReference type="NCBI Taxonomy" id="90060"/>
    <lineage>
        <taxon>Bacteria</taxon>
        <taxon>Pseudomonadati</taxon>
        <taxon>Pseudomonadota</taxon>
        <taxon>Betaproteobacteria</taxon>
        <taxon>Rhodocyclales</taxon>
        <taxon>Rhodocyclaceae</taxon>
        <taxon>Aromatoleum</taxon>
    </lineage>
</organism>